<dbReference type="GO" id="GO:0008270">
    <property type="term" value="F:zinc ion binding"/>
    <property type="evidence" value="ECO:0007669"/>
    <property type="project" value="TreeGrafter"/>
</dbReference>
<evidence type="ECO:0000256" key="5">
    <source>
        <dbReference type="ARBA" id="ARBA00023125"/>
    </source>
</evidence>
<keyword evidence="3" id="KW-0862">Zinc</keyword>
<dbReference type="PATRIC" id="fig|1110509.7.peg.233"/>
<dbReference type="InterPro" id="IPR036390">
    <property type="entry name" value="WH_DNA-bd_sf"/>
</dbReference>
<dbReference type="Pfam" id="PF01475">
    <property type="entry name" value="FUR"/>
    <property type="match status" value="1"/>
</dbReference>
<dbReference type="AlphaFoldDB" id="G7WL42"/>
<comment type="similarity">
    <text evidence="1">Belongs to the Fur family.</text>
</comment>
<dbReference type="Gene3D" id="3.30.1490.190">
    <property type="match status" value="1"/>
</dbReference>
<dbReference type="InterPro" id="IPR036388">
    <property type="entry name" value="WH-like_DNA-bd_sf"/>
</dbReference>
<evidence type="ECO:0000256" key="4">
    <source>
        <dbReference type="ARBA" id="ARBA00023015"/>
    </source>
</evidence>
<evidence type="ECO:0000256" key="1">
    <source>
        <dbReference type="ARBA" id="ARBA00007957"/>
    </source>
</evidence>
<keyword evidence="8" id="KW-1185">Reference proteome</keyword>
<dbReference type="GO" id="GO:1900376">
    <property type="term" value="P:regulation of secondary metabolite biosynthetic process"/>
    <property type="evidence" value="ECO:0007669"/>
    <property type="project" value="TreeGrafter"/>
</dbReference>
<keyword evidence="4" id="KW-0805">Transcription regulation</keyword>
<organism evidence="7 8">
    <name type="scientific">Methanothrix harundinacea (strain 6Ac)</name>
    <name type="common">Methanosaeta harundinacea</name>
    <dbReference type="NCBI Taxonomy" id="1110509"/>
    <lineage>
        <taxon>Archaea</taxon>
        <taxon>Methanobacteriati</taxon>
        <taxon>Methanobacteriota</taxon>
        <taxon>Stenosarchaea group</taxon>
        <taxon>Methanomicrobia</taxon>
        <taxon>Methanotrichales</taxon>
        <taxon>Methanotrichaceae</taxon>
        <taxon>Methanothrix</taxon>
    </lineage>
</organism>
<dbReference type="GO" id="GO:0045892">
    <property type="term" value="P:negative regulation of DNA-templated transcription"/>
    <property type="evidence" value="ECO:0007669"/>
    <property type="project" value="TreeGrafter"/>
</dbReference>
<dbReference type="InterPro" id="IPR043135">
    <property type="entry name" value="Fur_C"/>
</dbReference>
<evidence type="ECO:0000256" key="3">
    <source>
        <dbReference type="ARBA" id="ARBA00022833"/>
    </source>
</evidence>
<sequence length="177" mass="19456">MPPKSLLSIGLFKIDYYVVITMINYGDPEASIIKAFRNRGYKATPQRIAISRYILSNHEHPTAQKAHLEVKKTHPTVSLATVYSTIRILKDMGLVMELNLSQGETRYDPNTEAHAHLLCIRCGCLIDWSDPIMGELISKVSAEANFTVIGSSLDLKGICDGCGQKEGSPPPRAAAND</sequence>
<dbReference type="EMBL" id="CP003117">
    <property type="protein sequence ID" value="AET63596.1"/>
    <property type="molecule type" value="Genomic_DNA"/>
</dbReference>
<evidence type="ECO:0000256" key="6">
    <source>
        <dbReference type="ARBA" id="ARBA00023163"/>
    </source>
</evidence>
<evidence type="ECO:0000313" key="8">
    <source>
        <dbReference type="Proteomes" id="UP000005877"/>
    </source>
</evidence>
<proteinExistence type="inferred from homology"/>
<protein>
    <submittedName>
        <fullName evidence="7">Transcriptional regulator, Fur family</fullName>
    </submittedName>
</protein>
<dbReference type="InterPro" id="IPR002481">
    <property type="entry name" value="FUR"/>
</dbReference>
<dbReference type="STRING" id="1110509.Mhar_0205"/>
<evidence type="ECO:0000256" key="2">
    <source>
        <dbReference type="ARBA" id="ARBA00022491"/>
    </source>
</evidence>
<accession>G7WL42</accession>
<dbReference type="Proteomes" id="UP000005877">
    <property type="component" value="Chromosome"/>
</dbReference>
<name>G7WL42_METH6</name>
<keyword evidence="2" id="KW-0678">Repressor</keyword>
<dbReference type="PANTHER" id="PTHR33202:SF7">
    <property type="entry name" value="FERRIC UPTAKE REGULATION PROTEIN"/>
    <property type="match status" value="1"/>
</dbReference>
<dbReference type="Gene3D" id="1.10.10.10">
    <property type="entry name" value="Winged helix-like DNA-binding domain superfamily/Winged helix DNA-binding domain"/>
    <property type="match status" value="1"/>
</dbReference>
<reference evidence="7 8" key="1">
    <citation type="journal article" date="2012" name="PLoS ONE">
        <title>The genome characteristics and predicted function of methyl-group oxidation pathway in the obligate aceticlastic methanogens, Methanosaeta spp.</title>
        <authorList>
            <person name="Zhu J."/>
            <person name="Zheng H."/>
            <person name="Ai G."/>
            <person name="Zhang G."/>
            <person name="Liu D."/>
            <person name="Liu X."/>
            <person name="Dong X."/>
        </authorList>
    </citation>
    <scope>NUCLEOTIDE SEQUENCE [LARGE SCALE GENOMIC DNA]</scope>
    <source>
        <strain evidence="7 8">6Ac</strain>
    </source>
</reference>
<keyword evidence="6" id="KW-0804">Transcription</keyword>
<dbReference type="GO" id="GO:0000976">
    <property type="term" value="F:transcription cis-regulatory region binding"/>
    <property type="evidence" value="ECO:0007669"/>
    <property type="project" value="TreeGrafter"/>
</dbReference>
<gene>
    <name evidence="7" type="ordered locus">Mhar_0205</name>
</gene>
<dbReference type="PANTHER" id="PTHR33202">
    <property type="entry name" value="ZINC UPTAKE REGULATION PROTEIN"/>
    <property type="match status" value="1"/>
</dbReference>
<dbReference type="CDD" id="cd07153">
    <property type="entry name" value="Fur_like"/>
    <property type="match status" value="1"/>
</dbReference>
<dbReference type="KEGG" id="mhi:Mhar_0205"/>
<dbReference type="SUPFAM" id="SSF46785">
    <property type="entry name" value="Winged helix' DNA-binding domain"/>
    <property type="match status" value="1"/>
</dbReference>
<evidence type="ECO:0000313" key="7">
    <source>
        <dbReference type="EMBL" id="AET63596.1"/>
    </source>
</evidence>
<dbReference type="HOGENOM" id="CLU_096072_4_2_2"/>
<keyword evidence="5" id="KW-0238">DNA-binding</keyword>
<dbReference type="GO" id="GO:0003700">
    <property type="term" value="F:DNA-binding transcription factor activity"/>
    <property type="evidence" value="ECO:0007669"/>
    <property type="project" value="InterPro"/>
</dbReference>